<keyword evidence="1" id="KW-0614">Plasmid</keyword>
<dbReference type="HOGENOM" id="CLU_201913_0_0_5"/>
<protein>
    <submittedName>
        <fullName evidence="1">Uncharacterized protein</fullName>
    </submittedName>
</protein>
<dbReference type="AlphaFoldDB" id="A0A0B4XDM7"/>
<sequence length="72" mass="8101">MSLEGHTTAPGANVHENHYCDHEDASGIRCTQWGCYGFEESTGATRWYCRKHQPLIYRGLPAHGSIHVFVGR</sequence>
<dbReference type="RefSeq" id="WP_040115455.1">
    <property type="nucleotide sequence ID" value="NZ_CP006880.1"/>
</dbReference>
<keyword evidence="2" id="KW-1185">Reference proteome</keyword>
<accession>A0A0B4XDM7</accession>
<dbReference type="KEGG" id="rga:RGR602_PC01161"/>
<evidence type="ECO:0000313" key="2">
    <source>
        <dbReference type="Proteomes" id="UP000031368"/>
    </source>
</evidence>
<proteinExistence type="predicted"/>
<dbReference type="EMBL" id="CP006880">
    <property type="protein sequence ID" value="AJD45191.1"/>
    <property type="molecule type" value="Genomic_DNA"/>
</dbReference>
<evidence type="ECO:0000313" key="1">
    <source>
        <dbReference type="EMBL" id="AJD45191.1"/>
    </source>
</evidence>
<dbReference type="Proteomes" id="UP000031368">
    <property type="component" value="Plasmid pRgalR602c"/>
</dbReference>
<gene>
    <name evidence="1" type="ORF">RGR602_PC01161</name>
</gene>
<name>A0A0B4XDM7_9HYPH</name>
<organism evidence="1 2">
    <name type="scientific">Rhizobium gallicum bv. gallicum R602sp</name>
    <dbReference type="NCBI Taxonomy" id="1041138"/>
    <lineage>
        <taxon>Bacteria</taxon>
        <taxon>Pseudomonadati</taxon>
        <taxon>Pseudomonadota</taxon>
        <taxon>Alphaproteobacteria</taxon>
        <taxon>Hyphomicrobiales</taxon>
        <taxon>Rhizobiaceae</taxon>
        <taxon>Rhizobium/Agrobacterium group</taxon>
        <taxon>Rhizobium</taxon>
    </lineage>
</organism>
<geneLocation type="plasmid" evidence="1 2">
    <name>pRgalR602c</name>
</geneLocation>
<reference evidence="1 2" key="1">
    <citation type="submission" date="2013-11" db="EMBL/GenBank/DDBJ databases">
        <title>Complete genome sequence of Rhizobium gallicum bv. gallicum R602.</title>
        <authorList>
            <person name="Bustos P."/>
            <person name="Santamaria R.I."/>
            <person name="Lozano L."/>
            <person name="Acosta J.L."/>
            <person name="Ormeno-Orrillo E."/>
            <person name="Rogel M.A."/>
            <person name="Romero D."/>
            <person name="Cevallos M.A."/>
            <person name="Martinez-Romero E."/>
            <person name="Gonzalez V."/>
        </authorList>
    </citation>
    <scope>NUCLEOTIDE SEQUENCE [LARGE SCALE GENOMIC DNA]</scope>
    <source>
        <strain evidence="1 2">R602</strain>
        <plasmid evidence="1 2">pRgalR602c</plasmid>
    </source>
</reference>